<evidence type="ECO:0000256" key="3">
    <source>
        <dbReference type="ARBA" id="ARBA00022801"/>
    </source>
</evidence>
<dbReference type="GO" id="GO:0030596">
    <property type="term" value="F:alpha-L-rhamnosidase activity"/>
    <property type="evidence" value="ECO:0007669"/>
    <property type="project" value="UniProtKB-EC"/>
</dbReference>
<feature type="domain" description="Alpha-L-rhamnosidase six-hairpin glycosidase" evidence="6">
    <location>
        <begin position="304"/>
        <end position="635"/>
    </location>
</feature>
<keyword evidence="3 8" id="KW-0378">Hydrolase</keyword>
<evidence type="ECO:0000256" key="1">
    <source>
        <dbReference type="ARBA" id="ARBA00001445"/>
    </source>
</evidence>
<feature type="domain" description="Alpha-L-rhamnosidase C-terminal" evidence="7">
    <location>
        <begin position="639"/>
        <end position="683"/>
    </location>
</feature>
<comment type="caution">
    <text evidence="8">The sequence shown here is derived from an EMBL/GenBank/DDBJ whole genome shotgun (WGS) entry which is preliminary data.</text>
</comment>
<dbReference type="EC" id="3.2.1.40" evidence="2"/>
<evidence type="ECO:0000313" key="8">
    <source>
        <dbReference type="EMBL" id="HJB91996.1"/>
    </source>
</evidence>
<dbReference type="InterPro" id="IPR008902">
    <property type="entry name" value="Rhamnosid_concanavalin"/>
</dbReference>
<dbReference type="InterPro" id="IPR008928">
    <property type="entry name" value="6-hairpin_glycosidase_sf"/>
</dbReference>
<dbReference type="EMBL" id="DWXE01000040">
    <property type="protein sequence ID" value="HJB91996.1"/>
    <property type="molecule type" value="Genomic_DNA"/>
</dbReference>
<dbReference type="AlphaFoldDB" id="A0A9D2MU52"/>
<comment type="catalytic activity">
    <reaction evidence="1">
        <text>Hydrolysis of terminal non-reducing alpha-L-rhamnose residues in alpha-L-rhamnosides.</text>
        <dbReference type="EC" id="3.2.1.40"/>
    </reaction>
</comment>
<dbReference type="InterPro" id="IPR013737">
    <property type="entry name" value="Bac_rhamnosid_N"/>
</dbReference>
<dbReference type="GO" id="GO:0005975">
    <property type="term" value="P:carbohydrate metabolic process"/>
    <property type="evidence" value="ECO:0007669"/>
    <property type="project" value="InterPro"/>
</dbReference>
<protein>
    <recommendedName>
        <fullName evidence="2">alpha-L-rhamnosidase</fullName>
        <ecNumber evidence="2">3.2.1.40</ecNumber>
    </recommendedName>
</protein>
<name>A0A9D2MU52_9FIRM</name>
<evidence type="ECO:0000259" key="4">
    <source>
        <dbReference type="Pfam" id="PF05592"/>
    </source>
</evidence>
<sequence>MEWSAKWIAPAQEMGDVCPVFVKEFAVGEGVTKAELFITAMGVYEAFLNGERVGEYVLAPGWTSYEKRLQYQRYDVTGLLKEQNRLEVTVGKGWYRSPMPGWVNEEGKGARAKLPAGLIAQLVITGADGSRSVIATDADWTAQESPIRFSEIYDGETCDASFEAKEAQPVVCLEKDTQNLIPQQGEEIREQEYVAAERIFTTPKGELVVDFGQEVTGYVRFTVDAKAGDEVEISHGEVLDKEGNFYNENYRGAKAKLRYTCKDGLQTWHPRMTFFGFRYIRLDSFPGTPAPEQFTAVAVHSHMKRTGRLSSSNPLLNRLFSNVVWGQRGNFLDVPTDCPQRDERLGWTGDAQAFVKTASYNYDVEKFFTKWLADMAADQCEDGSIPHVIPACGTGSGSAAWDDAATIVPWQVYMTYGDPQILRQQFDCMKKYIGYISASTKDEYLWTGGTHYEDWLGLDAPVGSYKGSSRADFIASAFYAYSTSLVVKAGKVLGEDVSEYEALYENIVKAFRQTFTDYRTQTEMVLAVHFGLAEDLQKTADQLAKKVKADGEKLQTGFVGTPYLLHVLSGYGHTELAYTLLLRTEYPSWLYPVTKGATTVWEHWDGIMENGDFWSTDMNSFNHYAYGAVADWVYEEAAGIKPAEPGFAKIRIAPKPDARLEWLEASLETRQGLVRSAWSHIEENGCRKVRYEIITPAPATLVIGGVEKEVQAGEYVFFTDEKGSCI</sequence>
<dbReference type="InterPro" id="IPR035396">
    <property type="entry name" value="Bac_rhamnosid6H"/>
</dbReference>
<dbReference type="InterPro" id="IPR035398">
    <property type="entry name" value="Bac_rhamnosid_C"/>
</dbReference>
<dbReference type="Pfam" id="PF17390">
    <property type="entry name" value="Bac_rhamnosid_C"/>
    <property type="match status" value="1"/>
</dbReference>
<dbReference type="InterPro" id="IPR016007">
    <property type="entry name" value="Alpha_rhamnosid"/>
</dbReference>
<dbReference type="PIRSF" id="PIRSF010631">
    <property type="entry name" value="A-rhamnsds"/>
    <property type="match status" value="1"/>
</dbReference>
<proteinExistence type="predicted"/>
<dbReference type="InterPro" id="IPR012341">
    <property type="entry name" value="6hp_glycosidase-like_sf"/>
</dbReference>
<feature type="domain" description="Bacterial alpha-L-rhamnosidase N-terminal" evidence="5">
    <location>
        <begin position="31"/>
        <end position="191"/>
    </location>
</feature>
<organism evidence="8 9">
    <name type="scientific">Candidatus Eisenbergiella merdigallinarum</name>
    <dbReference type="NCBI Taxonomy" id="2838552"/>
    <lineage>
        <taxon>Bacteria</taxon>
        <taxon>Bacillati</taxon>
        <taxon>Bacillota</taxon>
        <taxon>Clostridia</taxon>
        <taxon>Lachnospirales</taxon>
        <taxon>Lachnospiraceae</taxon>
        <taxon>Eisenbergiella</taxon>
    </lineage>
</organism>
<evidence type="ECO:0000259" key="6">
    <source>
        <dbReference type="Pfam" id="PF17389"/>
    </source>
</evidence>
<dbReference type="Pfam" id="PF05592">
    <property type="entry name" value="Bac_rhamnosid"/>
    <property type="match status" value="1"/>
</dbReference>
<dbReference type="Gene3D" id="1.50.10.10">
    <property type="match status" value="1"/>
</dbReference>
<feature type="domain" description="Alpha-L-rhamnosidase concanavalin-like" evidence="4">
    <location>
        <begin position="201"/>
        <end position="300"/>
    </location>
</feature>
<evidence type="ECO:0000256" key="2">
    <source>
        <dbReference type="ARBA" id="ARBA00012652"/>
    </source>
</evidence>
<dbReference type="Gene3D" id="2.60.420.10">
    <property type="entry name" value="Maltose phosphorylase, domain 3"/>
    <property type="match status" value="1"/>
</dbReference>
<evidence type="ECO:0000259" key="5">
    <source>
        <dbReference type="Pfam" id="PF08531"/>
    </source>
</evidence>
<gene>
    <name evidence="8" type="ORF">H9763_11110</name>
</gene>
<accession>A0A9D2MU52</accession>
<dbReference type="PANTHER" id="PTHR33307">
    <property type="entry name" value="ALPHA-RHAMNOSIDASE (EUROFUNG)"/>
    <property type="match status" value="1"/>
</dbReference>
<dbReference type="Gene3D" id="2.60.120.260">
    <property type="entry name" value="Galactose-binding domain-like"/>
    <property type="match status" value="2"/>
</dbReference>
<dbReference type="Proteomes" id="UP000886883">
    <property type="component" value="Unassembled WGS sequence"/>
</dbReference>
<dbReference type="Pfam" id="PF08531">
    <property type="entry name" value="Bac_rhamnosid_N"/>
    <property type="match status" value="1"/>
</dbReference>
<dbReference type="Pfam" id="PF17389">
    <property type="entry name" value="Bac_rhamnosid6H"/>
    <property type="match status" value="1"/>
</dbReference>
<dbReference type="SUPFAM" id="SSF48208">
    <property type="entry name" value="Six-hairpin glycosidases"/>
    <property type="match status" value="1"/>
</dbReference>
<evidence type="ECO:0000313" key="9">
    <source>
        <dbReference type="Proteomes" id="UP000886883"/>
    </source>
</evidence>
<evidence type="ECO:0000259" key="7">
    <source>
        <dbReference type="Pfam" id="PF17390"/>
    </source>
</evidence>
<reference evidence="8" key="1">
    <citation type="journal article" date="2021" name="PeerJ">
        <title>Extensive microbial diversity within the chicken gut microbiome revealed by metagenomics and culture.</title>
        <authorList>
            <person name="Gilroy R."/>
            <person name="Ravi A."/>
            <person name="Getino M."/>
            <person name="Pursley I."/>
            <person name="Horton D.L."/>
            <person name="Alikhan N.F."/>
            <person name="Baker D."/>
            <person name="Gharbi K."/>
            <person name="Hall N."/>
            <person name="Watson M."/>
            <person name="Adriaenssens E.M."/>
            <person name="Foster-Nyarko E."/>
            <person name="Jarju S."/>
            <person name="Secka A."/>
            <person name="Antonio M."/>
            <person name="Oren A."/>
            <person name="Chaudhuri R.R."/>
            <person name="La Ragione R."/>
            <person name="Hildebrand F."/>
            <person name="Pallen M.J."/>
        </authorList>
    </citation>
    <scope>NUCLEOTIDE SEQUENCE</scope>
    <source>
        <strain evidence="8">USAMLcec3-2134</strain>
    </source>
</reference>
<reference evidence="8" key="2">
    <citation type="submission" date="2021-04" db="EMBL/GenBank/DDBJ databases">
        <authorList>
            <person name="Gilroy R."/>
        </authorList>
    </citation>
    <scope>NUCLEOTIDE SEQUENCE</scope>
    <source>
        <strain evidence="8">USAMLcec3-2134</strain>
    </source>
</reference>
<dbReference type="PANTHER" id="PTHR33307:SF6">
    <property type="entry name" value="ALPHA-RHAMNOSIDASE (EUROFUNG)-RELATED"/>
    <property type="match status" value="1"/>
</dbReference>